<protein>
    <submittedName>
        <fullName evidence="1">Uncharacterized protein</fullName>
    </submittedName>
</protein>
<reference evidence="1 2" key="1">
    <citation type="journal article" date="2021" name="Commun. Biol.">
        <title>The genome of Shorea leprosula (Dipterocarpaceae) highlights the ecological relevance of drought in aseasonal tropical rainforests.</title>
        <authorList>
            <person name="Ng K.K.S."/>
            <person name="Kobayashi M.J."/>
            <person name="Fawcett J.A."/>
            <person name="Hatakeyama M."/>
            <person name="Paape T."/>
            <person name="Ng C.H."/>
            <person name="Ang C.C."/>
            <person name="Tnah L.H."/>
            <person name="Lee C.T."/>
            <person name="Nishiyama T."/>
            <person name="Sese J."/>
            <person name="O'Brien M.J."/>
            <person name="Copetti D."/>
            <person name="Mohd Noor M.I."/>
            <person name="Ong R.C."/>
            <person name="Putra M."/>
            <person name="Sireger I.Z."/>
            <person name="Indrioko S."/>
            <person name="Kosugi Y."/>
            <person name="Izuno A."/>
            <person name="Isagi Y."/>
            <person name="Lee S.L."/>
            <person name="Shimizu K.K."/>
        </authorList>
    </citation>
    <scope>NUCLEOTIDE SEQUENCE [LARGE SCALE GENOMIC DNA]</scope>
    <source>
        <strain evidence="1">214</strain>
    </source>
</reference>
<organism evidence="1 2">
    <name type="scientific">Rubroshorea leprosula</name>
    <dbReference type="NCBI Taxonomy" id="152421"/>
    <lineage>
        <taxon>Eukaryota</taxon>
        <taxon>Viridiplantae</taxon>
        <taxon>Streptophyta</taxon>
        <taxon>Embryophyta</taxon>
        <taxon>Tracheophyta</taxon>
        <taxon>Spermatophyta</taxon>
        <taxon>Magnoliopsida</taxon>
        <taxon>eudicotyledons</taxon>
        <taxon>Gunneridae</taxon>
        <taxon>Pentapetalae</taxon>
        <taxon>rosids</taxon>
        <taxon>malvids</taxon>
        <taxon>Malvales</taxon>
        <taxon>Dipterocarpaceae</taxon>
        <taxon>Rubroshorea</taxon>
    </lineage>
</organism>
<dbReference type="EMBL" id="BPVZ01000332">
    <property type="protein sequence ID" value="GKV50003.1"/>
    <property type="molecule type" value="Genomic_DNA"/>
</dbReference>
<gene>
    <name evidence="1" type="ORF">SLEP1_g56721</name>
</gene>
<comment type="caution">
    <text evidence="1">The sequence shown here is derived from an EMBL/GenBank/DDBJ whole genome shotgun (WGS) entry which is preliminary data.</text>
</comment>
<evidence type="ECO:0000313" key="1">
    <source>
        <dbReference type="EMBL" id="GKV50003.1"/>
    </source>
</evidence>
<name>A0AAV5MJ56_9ROSI</name>
<keyword evidence="2" id="KW-1185">Reference proteome</keyword>
<proteinExistence type="predicted"/>
<dbReference type="InterPro" id="IPR036388">
    <property type="entry name" value="WH-like_DNA-bd_sf"/>
</dbReference>
<dbReference type="AlphaFoldDB" id="A0AAV5MJ56"/>
<sequence>MIIKYRRLCTERPLHELLQATISEEDAAFEYARSLNSFGTFAPVLHASIHLGLFNIIARAGPAAELSALKLLLNSPPRTQIHLFISTACCDSLLATLFSPALRDPLSIGKEEDEKVERGSVDLLPRRKPLFR</sequence>
<dbReference type="Gene3D" id="1.10.10.10">
    <property type="entry name" value="Winged helix-like DNA-binding domain superfamily/Winged helix DNA-binding domain"/>
    <property type="match status" value="1"/>
</dbReference>
<accession>A0AAV5MJ56</accession>
<dbReference type="Proteomes" id="UP001054252">
    <property type="component" value="Unassembled WGS sequence"/>
</dbReference>
<evidence type="ECO:0000313" key="2">
    <source>
        <dbReference type="Proteomes" id="UP001054252"/>
    </source>
</evidence>